<reference evidence="2 3" key="1">
    <citation type="submission" date="2017-07" db="EMBL/GenBank/DDBJ databases">
        <title>Recovery of genomes from metagenomes via a dereplication, aggregation, and scoring strategy.</title>
        <authorList>
            <person name="Sieber C.M."/>
            <person name="Probst A.J."/>
            <person name="Sharrar A."/>
            <person name="Thomas B.C."/>
            <person name="Hess M."/>
            <person name="Tringe S.G."/>
            <person name="Banfield J.F."/>
        </authorList>
    </citation>
    <scope>NUCLEOTIDE SEQUENCE [LARGE SCALE GENOMIC DNA]</scope>
    <source>
        <strain evidence="2">JGI_Cruoil_03_44_89</strain>
    </source>
</reference>
<gene>
    <name evidence="2" type="ORF">CH333_00835</name>
</gene>
<proteinExistence type="predicted"/>
<evidence type="ECO:0000256" key="1">
    <source>
        <dbReference type="SAM" id="Phobius"/>
    </source>
</evidence>
<dbReference type="EMBL" id="NOZQ01000015">
    <property type="protein sequence ID" value="OYD17468.1"/>
    <property type="molecule type" value="Genomic_DNA"/>
</dbReference>
<evidence type="ECO:0000313" key="3">
    <source>
        <dbReference type="Proteomes" id="UP000215215"/>
    </source>
</evidence>
<dbReference type="Proteomes" id="UP000215215">
    <property type="component" value="Unassembled WGS sequence"/>
</dbReference>
<sequence>MGKNIVEYTVMKWFLCYIAIIPVSAYSLFEPVDCEGDIWKTQGIYTSPAFIHNRFGVSADYMLPFGMTDLSMERVAVVIPSGIGSFALRASNFGGSVYRENEISLGYANGCNSVRFGTFFKMLYVSTEEYGSALTISGDIGVMTVVDWGSIWLSFRDFTNPSIGGETIDGNLTGGIYLFPEDFFNIDVQIMKQQGFATSTKVLGLFHLSEFFTARAGMNTSPRSFIVGTAFQIENLGITYVVTTHWELGLSHIVTLSYGE</sequence>
<keyword evidence="1" id="KW-0472">Membrane</keyword>
<keyword evidence="1" id="KW-0812">Transmembrane</keyword>
<organism evidence="2 3">
    <name type="scientific">candidate division WOR-3 bacterium JGI_Cruoil_03_44_89</name>
    <dbReference type="NCBI Taxonomy" id="1973748"/>
    <lineage>
        <taxon>Bacteria</taxon>
        <taxon>Bacteria division WOR-3</taxon>
    </lineage>
</organism>
<protein>
    <recommendedName>
        <fullName evidence="4">DUF5723 domain-containing protein</fullName>
    </recommendedName>
</protein>
<evidence type="ECO:0008006" key="4">
    <source>
        <dbReference type="Google" id="ProtNLM"/>
    </source>
</evidence>
<keyword evidence="1" id="KW-1133">Transmembrane helix</keyword>
<feature type="transmembrane region" description="Helical" evidence="1">
    <location>
        <begin position="12"/>
        <end position="29"/>
    </location>
</feature>
<dbReference type="AlphaFoldDB" id="A0A235BYQ2"/>
<comment type="caution">
    <text evidence="2">The sequence shown here is derived from an EMBL/GenBank/DDBJ whole genome shotgun (WGS) entry which is preliminary data.</text>
</comment>
<accession>A0A235BYQ2</accession>
<name>A0A235BYQ2_UNCW3</name>
<evidence type="ECO:0000313" key="2">
    <source>
        <dbReference type="EMBL" id="OYD17468.1"/>
    </source>
</evidence>